<feature type="domain" description="HTH cro/C1-type" evidence="1">
    <location>
        <begin position="8"/>
        <end position="61"/>
    </location>
</feature>
<reference evidence="2 3" key="1">
    <citation type="submission" date="2018-12" db="EMBL/GenBank/DDBJ databases">
        <title>Unveiling genomic diversity among members of the Bifidobacterium pseudolongum species, a widely distributed gut commensal of the animal kingdom.</title>
        <authorList>
            <person name="Lugli G.A."/>
            <person name="Duranti S."/>
            <person name="Albert K."/>
            <person name="Mancabelli L."/>
            <person name="Napoli S."/>
            <person name="Viappiani A."/>
            <person name="Anzalone R."/>
            <person name="Longhi G."/>
            <person name="Milani C."/>
            <person name="Turroni F."/>
            <person name="Alessandri G."/>
            <person name="Sela D.A."/>
            <person name="Van Sinderen D."/>
            <person name="Ventura M."/>
        </authorList>
    </citation>
    <scope>NUCLEOTIDE SEQUENCE [LARGE SCALE GENOMIC DNA]</scope>
    <source>
        <strain evidence="2 3">2003B</strain>
    </source>
</reference>
<accession>A0A4V1Y4N7</accession>
<keyword evidence="2" id="KW-0238">DNA-binding</keyword>
<protein>
    <submittedName>
        <fullName evidence="2">DNA-binding protein</fullName>
    </submittedName>
</protein>
<organism evidence="2 3">
    <name type="scientific">Bifidobacterium pseudolongum subsp. globosum</name>
    <dbReference type="NCBI Taxonomy" id="1690"/>
    <lineage>
        <taxon>Bacteria</taxon>
        <taxon>Bacillati</taxon>
        <taxon>Actinomycetota</taxon>
        <taxon>Actinomycetes</taxon>
        <taxon>Bifidobacteriales</taxon>
        <taxon>Bifidobacteriaceae</taxon>
        <taxon>Bifidobacterium</taxon>
    </lineage>
</organism>
<evidence type="ECO:0000313" key="2">
    <source>
        <dbReference type="EMBL" id="RYQ36321.1"/>
    </source>
</evidence>
<dbReference type="InterPro" id="IPR010982">
    <property type="entry name" value="Lambda_DNA-bd_dom_sf"/>
</dbReference>
<dbReference type="SMART" id="SM00530">
    <property type="entry name" value="HTH_XRE"/>
    <property type="match status" value="1"/>
</dbReference>
<comment type="caution">
    <text evidence="2">The sequence shown here is derived from an EMBL/GenBank/DDBJ whole genome shotgun (WGS) entry which is preliminary data.</text>
</comment>
<dbReference type="InterPro" id="IPR001387">
    <property type="entry name" value="Cro/C1-type_HTH"/>
</dbReference>
<dbReference type="SUPFAM" id="SSF47413">
    <property type="entry name" value="lambda repressor-like DNA-binding domains"/>
    <property type="match status" value="1"/>
</dbReference>
<gene>
    <name evidence="2" type="ORF">PG2003B_1158</name>
</gene>
<dbReference type="PROSITE" id="PS50943">
    <property type="entry name" value="HTH_CROC1"/>
    <property type="match status" value="1"/>
</dbReference>
<proteinExistence type="predicted"/>
<evidence type="ECO:0000259" key="1">
    <source>
        <dbReference type="PROSITE" id="PS50943"/>
    </source>
</evidence>
<dbReference type="Pfam" id="PF13443">
    <property type="entry name" value="HTH_26"/>
    <property type="match status" value="1"/>
</dbReference>
<dbReference type="AlphaFoldDB" id="A0A4V1Y4N7"/>
<dbReference type="Gene3D" id="1.10.260.40">
    <property type="entry name" value="lambda repressor-like DNA-binding domains"/>
    <property type="match status" value="1"/>
</dbReference>
<sequence>MKHLGVVLKQLLIEQEMSQTALAEESDVPRNTLNRKLNVGGFTYDELTRIADALGMKLSTIIERTEALAARKEQDQ</sequence>
<dbReference type="CDD" id="cd00093">
    <property type="entry name" value="HTH_XRE"/>
    <property type="match status" value="1"/>
</dbReference>
<evidence type="ECO:0000313" key="3">
    <source>
        <dbReference type="Proteomes" id="UP000292382"/>
    </source>
</evidence>
<dbReference type="GO" id="GO:0003677">
    <property type="term" value="F:DNA binding"/>
    <property type="evidence" value="ECO:0007669"/>
    <property type="project" value="UniProtKB-KW"/>
</dbReference>
<dbReference type="EMBL" id="RYUW01000013">
    <property type="protein sequence ID" value="RYQ36321.1"/>
    <property type="molecule type" value="Genomic_DNA"/>
</dbReference>
<name>A0A4V1Y4N7_9BIFI</name>
<dbReference type="Proteomes" id="UP000292382">
    <property type="component" value="Unassembled WGS sequence"/>
</dbReference>